<organism evidence="1">
    <name type="scientific">Salix viminalis</name>
    <name type="common">Common osier</name>
    <name type="synonym">Basket willow</name>
    <dbReference type="NCBI Taxonomy" id="40686"/>
    <lineage>
        <taxon>Eukaryota</taxon>
        <taxon>Viridiplantae</taxon>
        <taxon>Streptophyta</taxon>
        <taxon>Embryophyta</taxon>
        <taxon>Tracheophyta</taxon>
        <taxon>Spermatophyta</taxon>
        <taxon>Magnoliopsida</taxon>
        <taxon>eudicotyledons</taxon>
        <taxon>Gunneridae</taxon>
        <taxon>Pentapetalae</taxon>
        <taxon>rosids</taxon>
        <taxon>fabids</taxon>
        <taxon>Malpighiales</taxon>
        <taxon>Salicaceae</taxon>
        <taxon>Saliceae</taxon>
        <taxon>Salix</taxon>
    </lineage>
</organism>
<dbReference type="AlphaFoldDB" id="A0A6N2KQX6"/>
<dbReference type="EMBL" id="CAADRP010000624">
    <property type="protein sequence ID" value="VFU30435.1"/>
    <property type="molecule type" value="Genomic_DNA"/>
</dbReference>
<evidence type="ECO:0000313" key="1">
    <source>
        <dbReference type="EMBL" id="VFU30435.1"/>
    </source>
</evidence>
<protein>
    <submittedName>
        <fullName evidence="1">Uncharacterized protein</fullName>
    </submittedName>
</protein>
<reference evidence="1" key="1">
    <citation type="submission" date="2019-03" db="EMBL/GenBank/DDBJ databases">
        <authorList>
            <person name="Mank J."/>
            <person name="Almeida P."/>
        </authorList>
    </citation>
    <scope>NUCLEOTIDE SEQUENCE</scope>
    <source>
        <strain evidence="1">78183</strain>
    </source>
</reference>
<sequence>MINPDSRPATRLLWPSRMKWRILEKNGITVIQIDEAALERGFASQEVRASFLPGLGRCIPSGSQTAASSTPPRSTLTCATPTSMTLSIRSLTWMPM</sequence>
<gene>
    <name evidence="1" type="ORF">SVIM_LOCUS118571</name>
</gene>
<name>A0A6N2KQX6_SALVM</name>
<accession>A0A6N2KQX6</accession>
<proteinExistence type="predicted"/>